<proteinExistence type="predicted"/>
<gene>
    <name evidence="2" type="ORF">D0469_17480</name>
</gene>
<reference evidence="2 3" key="1">
    <citation type="submission" date="2018-08" db="EMBL/GenBank/DDBJ databases">
        <title>Bacillus chawlae sp. nov., Bacillus glennii sp. nov., and Bacillus saganii sp. nov. Isolated from the Vehicle Assembly Building at Kennedy Space Center where the Viking Spacecraft were Assembled.</title>
        <authorList>
            <person name="Seuylemezian A."/>
            <person name="Vaishampayan P."/>
        </authorList>
    </citation>
    <scope>NUCLEOTIDE SEQUENCE [LARGE SCALE GENOMIC DNA]</scope>
    <source>
        <strain evidence="2 3">V47-23a</strain>
    </source>
</reference>
<organism evidence="2 3">
    <name type="scientific">Peribacillus saganii</name>
    <dbReference type="NCBI Taxonomy" id="2303992"/>
    <lineage>
        <taxon>Bacteria</taxon>
        <taxon>Bacillati</taxon>
        <taxon>Bacillota</taxon>
        <taxon>Bacilli</taxon>
        <taxon>Bacillales</taxon>
        <taxon>Bacillaceae</taxon>
        <taxon>Peribacillus</taxon>
    </lineage>
</organism>
<feature type="transmembrane region" description="Helical" evidence="1">
    <location>
        <begin position="41"/>
        <end position="59"/>
    </location>
</feature>
<protein>
    <submittedName>
        <fullName evidence="2">Uncharacterized protein</fullName>
    </submittedName>
</protein>
<keyword evidence="1" id="KW-0472">Membrane</keyword>
<evidence type="ECO:0000313" key="2">
    <source>
        <dbReference type="EMBL" id="RFU66422.1"/>
    </source>
</evidence>
<name>A0A372LJ61_9BACI</name>
<dbReference type="OrthoDB" id="2924197at2"/>
<feature type="transmembrane region" description="Helical" evidence="1">
    <location>
        <begin position="12"/>
        <end position="35"/>
    </location>
</feature>
<dbReference type="AlphaFoldDB" id="A0A372LJ61"/>
<evidence type="ECO:0000313" key="3">
    <source>
        <dbReference type="Proteomes" id="UP000264541"/>
    </source>
</evidence>
<keyword evidence="3" id="KW-1185">Reference proteome</keyword>
<comment type="caution">
    <text evidence="2">The sequence shown here is derived from an EMBL/GenBank/DDBJ whole genome shotgun (WGS) entry which is preliminary data.</text>
</comment>
<sequence length="270" mass="30561">MDIRQYYRKTSGICFQVAWISLTLSILFFGLHAAGVLSGNILAIMLPFIILSIANYIGFRMFDTRAEEIPERLLCPLTEKSELLDHSHLLLAFLPAPTLRAVLFAPNGNAVGEIRDLNMKWYMWLIPNSVSLLLPKRYGLYSSDGTLIGSYQFKWGLFNKAVILNQYGDNIGYYREAKKESLFRLKGMIVNPEGKPWISAYAGGLLQEFQMTNADGIKLVSYKTGWMPFEWGNRFKDANTPILSFHNSATYNDKIAILGFCAAALHHRSN</sequence>
<dbReference type="EMBL" id="QVTE01000051">
    <property type="protein sequence ID" value="RFU66422.1"/>
    <property type="molecule type" value="Genomic_DNA"/>
</dbReference>
<dbReference type="Proteomes" id="UP000264541">
    <property type="component" value="Unassembled WGS sequence"/>
</dbReference>
<dbReference type="RefSeq" id="WP_117328006.1">
    <property type="nucleotide sequence ID" value="NZ_QVTE01000051.1"/>
</dbReference>
<keyword evidence="1" id="KW-0812">Transmembrane</keyword>
<evidence type="ECO:0000256" key="1">
    <source>
        <dbReference type="SAM" id="Phobius"/>
    </source>
</evidence>
<keyword evidence="1" id="KW-1133">Transmembrane helix</keyword>
<accession>A0A372LJ61</accession>